<dbReference type="SUPFAM" id="SSF52266">
    <property type="entry name" value="SGNH hydrolase"/>
    <property type="match status" value="1"/>
</dbReference>
<dbReference type="RefSeq" id="WP_377610994.1">
    <property type="nucleotide sequence ID" value="NZ_JBHUPA010000007.1"/>
</dbReference>
<dbReference type="Gene3D" id="3.40.50.1110">
    <property type="entry name" value="SGNH hydrolase"/>
    <property type="match status" value="2"/>
</dbReference>
<dbReference type="InterPro" id="IPR036514">
    <property type="entry name" value="SGNH_hydro_sf"/>
</dbReference>
<proteinExistence type="predicted"/>
<protein>
    <recommendedName>
        <fullName evidence="3">SGNH/GDSL hydrolase family protein</fullName>
    </recommendedName>
</protein>
<sequence>MNIVNIKPDLNALEKPTDYSNLYLPAQQGFEEKFRGLPLYDLLVELISRLPEGTLGSFFKGEPAADFNPGIPTSPVIYKARAGMTYQHFLDQNGQPITIPTKVGEQWVSSPYLVWKDDYWITDWTLVDKPDLSGEYVPVSQKNAPNGVAALDENGNLSGYTTDEDFSPVKQYVETIQPVLMATDIDGYIMAFIDSENHLLGGWRSDGSFDVPKLLDSSVSFSKLNADATDLMLRPINSDTGYIGGWFDSEDRILLGIKSNGEVYIPNISTADGARFLQLNAEDTGYIGGWFDAENRILLGIKSNGRVTFLNEDLEDLKIRVATLENGETGIKDVICVGDSLTAATYPSQLQILLGESYRVVNRGVGGENVPTIAARVGAVPAVLSGDVILPALSTDRVEIANYAAVENRLKNKYDGRTINWIRSPTNTLNSVYVADIECNLIIEGANPDGTVSPDAKIYLRRLVNSDSPTQLKAGMPIYPVTAKLYRKPYAGVYFIGQNRGYDVNGVDDNAVLVAYYRKLIDFLGTPNYLVVGLHTQSEAQRADLEELMLKEFGLRYINLREYMTLYGLADAGLTPTSEDIAAMAEGRTPPSLMTDGTHFTPKGYSLLAALIHKRMKQLNIA</sequence>
<evidence type="ECO:0000313" key="2">
    <source>
        <dbReference type="Proteomes" id="UP001597560"/>
    </source>
</evidence>
<evidence type="ECO:0008006" key="3">
    <source>
        <dbReference type="Google" id="ProtNLM"/>
    </source>
</evidence>
<keyword evidence="2" id="KW-1185">Reference proteome</keyword>
<evidence type="ECO:0000313" key="1">
    <source>
        <dbReference type="EMBL" id="MFD2962761.1"/>
    </source>
</evidence>
<gene>
    <name evidence="1" type="ORF">ACFS6J_13260</name>
</gene>
<dbReference type="Proteomes" id="UP001597560">
    <property type="component" value="Unassembled WGS sequence"/>
</dbReference>
<organism evidence="1 2">
    <name type="scientific">Olivibacter jilunii</name>
    <dbReference type="NCBI Taxonomy" id="985016"/>
    <lineage>
        <taxon>Bacteria</taxon>
        <taxon>Pseudomonadati</taxon>
        <taxon>Bacteroidota</taxon>
        <taxon>Sphingobacteriia</taxon>
        <taxon>Sphingobacteriales</taxon>
        <taxon>Sphingobacteriaceae</taxon>
        <taxon>Olivibacter</taxon>
    </lineage>
</organism>
<accession>A0ABW6B3Z6</accession>
<comment type="caution">
    <text evidence="1">The sequence shown here is derived from an EMBL/GenBank/DDBJ whole genome shotgun (WGS) entry which is preliminary data.</text>
</comment>
<name>A0ABW6B3Z6_9SPHI</name>
<dbReference type="EMBL" id="JBHUPA010000007">
    <property type="protein sequence ID" value="MFD2962761.1"/>
    <property type="molecule type" value="Genomic_DNA"/>
</dbReference>
<reference evidence="2" key="1">
    <citation type="journal article" date="2019" name="Int. J. Syst. Evol. Microbiol.">
        <title>The Global Catalogue of Microorganisms (GCM) 10K type strain sequencing project: providing services to taxonomists for standard genome sequencing and annotation.</title>
        <authorList>
            <consortium name="The Broad Institute Genomics Platform"/>
            <consortium name="The Broad Institute Genome Sequencing Center for Infectious Disease"/>
            <person name="Wu L."/>
            <person name="Ma J."/>
        </authorList>
    </citation>
    <scope>NUCLEOTIDE SEQUENCE [LARGE SCALE GENOMIC DNA]</scope>
    <source>
        <strain evidence="2">KCTC 23098</strain>
    </source>
</reference>